<evidence type="ECO:0000256" key="15">
    <source>
        <dbReference type="HAMAP-Rule" id="MF_00283"/>
    </source>
</evidence>
<dbReference type="SUPFAM" id="SSF55681">
    <property type="entry name" value="Class II aaRS and biotin synthetases"/>
    <property type="match status" value="1"/>
</dbReference>
<evidence type="ECO:0000256" key="1">
    <source>
        <dbReference type="ARBA" id="ARBA00004496"/>
    </source>
</evidence>
<dbReference type="InterPro" id="IPR009061">
    <property type="entry name" value="DNA-bd_dom_put_sf"/>
</dbReference>
<feature type="binding site" evidence="15">
    <location>
        <position position="475"/>
    </location>
    <ligand>
        <name>Mg(2+)</name>
        <dbReference type="ChEBI" id="CHEBI:18420"/>
        <note>shared with alpha subunit</note>
    </ligand>
</feature>
<evidence type="ECO:0000256" key="8">
    <source>
        <dbReference type="ARBA" id="ARBA00022741"/>
    </source>
</evidence>
<dbReference type="InterPro" id="IPR002547">
    <property type="entry name" value="tRNA-bd_dom"/>
</dbReference>
<dbReference type="Pfam" id="PF03484">
    <property type="entry name" value="B5"/>
    <property type="match status" value="1"/>
</dbReference>
<dbReference type="InterPro" id="IPR004532">
    <property type="entry name" value="Phe-tRNA-ligase_IIc_bsu_bact"/>
</dbReference>
<dbReference type="Pfam" id="PF03483">
    <property type="entry name" value="B3_4"/>
    <property type="match status" value="1"/>
</dbReference>
<evidence type="ECO:0000259" key="19">
    <source>
        <dbReference type="PROSITE" id="PS51483"/>
    </source>
</evidence>
<dbReference type="InterPro" id="IPR020825">
    <property type="entry name" value="Phe-tRNA_synthase-like_B3/B4"/>
</dbReference>
<keyword evidence="8 15" id="KW-0547">Nucleotide-binding</keyword>
<dbReference type="FunFam" id="3.50.40.10:FF:000001">
    <property type="entry name" value="Phenylalanine--tRNA ligase beta subunit"/>
    <property type="match status" value="1"/>
</dbReference>
<feature type="domain" description="B5" evidence="19">
    <location>
        <begin position="424"/>
        <end position="497"/>
    </location>
</feature>
<evidence type="ECO:0000259" key="18">
    <source>
        <dbReference type="PROSITE" id="PS51447"/>
    </source>
</evidence>
<keyword evidence="6 15" id="KW-0436">Ligase</keyword>
<dbReference type="CDD" id="cd02796">
    <property type="entry name" value="tRNA_bind_bactPheRS"/>
    <property type="match status" value="1"/>
</dbReference>
<dbReference type="GO" id="GO:0000049">
    <property type="term" value="F:tRNA binding"/>
    <property type="evidence" value="ECO:0007669"/>
    <property type="project" value="UniProtKB-UniRule"/>
</dbReference>
<evidence type="ECO:0000256" key="3">
    <source>
        <dbReference type="ARBA" id="ARBA00011209"/>
    </source>
</evidence>
<dbReference type="NCBIfam" id="TIGR00472">
    <property type="entry name" value="pheT_bact"/>
    <property type="match status" value="1"/>
</dbReference>
<evidence type="ECO:0000259" key="17">
    <source>
        <dbReference type="PROSITE" id="PS50886"/>
    </source>
</evidence>
<keyword evidence="5 16" id="KW-0820">tRNA-binding</keyword>
<dbReference type="SMART" id="SM00873">
    <property type="entry name" value="B3_4"/>
    <property type="match status" value="1"/>
</dbReference>
<dbReference type="Gene3D" id="3.30.930.10">
    <property type="entry name" value="Bira Bifunctional Protein, Domain 2"/>
    <property type="match status" value="1"/>
</dbReference>
<keyword evidence="7 15" id="KW-0479">Metal-binding</keyword>
<comment type="cofactor">
    <cofactor evidence="15">
        <name>Mg(2+)</name>
        <dbReference type="ChEBI" id="CHEBI:18420"/>
    </cofactor>
    <text evidence="15">Binds 2 magnesium ions per tetramer.</text>
</comment>
<evidence type="ECO:0000256" key="13">
    <source>
        <dbReference type="ARBA" id="ARBA00023146"/>
    </source>
</evidence>
<evidence type="ECO:0000313" key="21">
    <source>
        <dbReference type="Proteomes" id="UP000464314"/>
    </source>
</evidence>
<evidence type="ECO:0000313" key="20">
    <source>
        <dbReference type="EMBL" id="QHQ61158.1"/>
    </source>
</evidence>
<dbReference type="InterPro" id="IPR033714">
    <property type="entry name" value="tRNA_bind_bactPheRS"/>
</dbReference>
<proteinExistence type="inferred from homology"/>
<dbReference type="SMART" id="SM00896">
    <property type="entry name" value="FDX-ACB"/>
    <property type="match status" value="1"/>
</dbReference>
<feature type="binding site" evidence="15">
    <location>
        <position position="481"/>
    </location>
    <ligand>
        <name>Mg(2+)</name>
        <dbReference type="ChEBI" id="CHEBI:18420"/>
        <note>shared with alpha subunit</note>
    </ligand>
</feature>
<dbReference type="InterPro" id="IPR005146">
    <property type="entry name" value="B3/B4_tRNA-bd"/>
</dbReference>
<keyword evidence="12 15" id="KW-0648">Protein biosynthesis</keyword>
<sequence>MNTPLSWIKAYVPDLDVTAQEYTDSMTLSGTKVEGYEKLDADLDKIVVGKILKIERHPDADKLIICQVQITEEGETVQIVTGAPNVKEGDIVPVVLDGGRVAGGHDGSKTPGGIKIKKGKLRGVESCGMMCSIEELGSSKEMYPDAPDNGIYIFSDNPAYDGIKIGSSAITVLGLDDVVFEYEITSNRVDCFGVIGIAREAAATFGKSYQPPFVKATGNQENAGDYISVDIQDKDLCSRYVARVVKNIKIGPSPLWMQRRLAACGIRPINNLVDITNYVMEEYSQPMHAYDLDLVAGKKIIVRRGKDGEEFQTLDGQVRKIDSSILMICDAEKPVGIAGIMGGENSKITDDVKTLLFEAACFNGTNIRLSGKKLGLRTDAAAKFEKGLDPNTAMEAINRACQLIEELGAGEVVGGAVDIYPEVRQPKRVPFHYERTNKLLGTNLDKETMIGYFKKIDLDYDEITGEVIVPSWRQDVECQADLDEEVARFYGYANIPTTLPTGEATTGKLSFKLRIENMARNIAEQFGFNEAMNYSFESPKVFDKLLIPADDKLRNTLIISNPLGEDFSIMRTISLNGMLESLSTNYNRRNKNVRLYELGSIYLPKVFPVTELPDERMQFTLGMYGEGDFFDLKGVVEEYLEKIGMKKLVSYDPKAGKPFLHPGRQANMIYDNTVIGYIGEVHPDVLDNYDIGDKAYVAVLDIPEIVSRASFDVKYEGIAKYPAVSRDISMVMPKVILAGDVEAVIRKNGGHILESYRLFDVYEGSQIKEGYKSMAYSISFRAKDRTLEDKDVTEVMKKILDGLSKLGIELRQ</sequence>
<dbReference type="SUPFAM" id="SSF50249">
    <property type="entry name" value="Nucleic acid-binding proteins"/>
    <property type="match status" value="1"/>
</dbReference>
<dbReference type="InterPro" id="IPR005147">
    <property type="entry name" value="tRNA_synthase_B5-dom"/>
</dbReference>
<dbReference type="PANTHER" id="PTHR10947:SF0">
    <property type="entry name" value="PHENYLALANINE--TRNA LIGASE BETA SUBUNIT"/>
    <property type="match status" value="1"/>
</dbReference>
<evidence type="ECO:0000256" key="14">
    <source>
        <dbReference type="ARBA" id="ARBA00049255"/>
    </source>
</evidence>
<gene>
    <name evidence="15" type="primary">pheT</name>
    <name evidence="20" type="ORF">Ana3638_10565</name>
</gene>
<feature type="domain" description="TRNA-binding" evidence="17">
    <location>
        <begin position="40"/>
        <end position="166"/>
    </location>
</feature>
<evidence type="ECO:0000256" key="11">
    <source>
        <dbReference type="ARBA" id="ARBA00022884"/>
    </source>
</evidence>
<dbReference type="GO" id="GO:0009328">
    <property type="term" value="C:phenylalanine-tRNA ligase complex"/>
    <property type="evidence" value="ECO:0007669"/>
    <property type="project" value="TreeGrafter"/>
</dbReference>
<comment type="catalytic activity">
    <reaction evidence="14 15">
        <text>tRNA(Phe) + L-phenylalanine + ATP = L-phenylalanyl-tRNA(Phe) + AMP + diphosphate + H(+)</text>
        <dbReference type="Rhea" id="RHEA:19413"/>
        <dbReference type="Rhea" id="RHEA-COMP:9668"/>
        <dbReference type="Rhea" id="RHEA-COMP:9699"/>
        <dbReference type="ChEBI" id="CHEBI:15378"/>
        <dbReference type="ChEBI" id="CHEBI:30616"/>
        <dbReference type="ChEBI" id="CHEBI:33019"/>
        <dbReference type="ChEBI" id="CHEBI:58095"/>
        <dbReference type="ChEBI" id="CHEBI:78442"/>
        <dbReference type="ChEBI" id="CHEBI:78531"/>
        <dbReference type="ChEBI" id="CHEBI:456215"/>
        <dbReference type="EC" id="6.1.1.20"/>
    </reaction>
</comment>
<evidence type="ECO:0000256" key="10">
    <source>
        <dbReference type="ARBA" id="ARBA00022842"/>
    </source>
</evidence>
<comment type="similarity">
    <text evidence="2 15">Belongs to the phenylalanyl-tRNA synthetase beta subunit family. Type 1 subfamily.</text>
</comment>
<reference evidence="20 21" key="1">
    <citation type="submission" date="2020-01" db="EMBL/GenBank/DDBJ databases">
        <title>Genome analysis of Anaerocolumna sp. CBA3638.</title>
        <authorList>
            <person name="Kim J."/>
            <person name="Roh S.W."/>
        </authorList>
    </citation>
    <scope>NUCLEOTIDE SEQUENCE [LARGE SCALE GENOMIC DNA]</scope>
    <source>
        <strain evidence="20 21">CBA3638</strain>
    </source>
</reference>
<dbReference type="GO" id="GO:0006432">
    <property type="term" value="P:phenylalanyl-tRNA aminoacylation"/>
    <property type="evidence" value="ECO:0007669"/>
    <property type="project" value="UniProtKB-UniRule"/>
</dbReference>
<dbReference type="EMBL" id="CP048000">
    <property type="protein sequence ID" value="QHQ61158.1"/>
    <property type="molecule type" value="Genomic_DNA"/>
</dbReference>
<name>A0A6P1TP43_9FIRM</name>
<dbReference type="PANTHER" id="PTHR10947">
    <property type="entry name" value="PHENYLALANYL-TRNA SYNTHETASE BETA CHAIN AND LEUCINE-RICH REPEAT-CONTAINING PROTEIN 47"/>
    <property type="match status" value="1"/>
</dbReference>
<dbReference type="Proteomes" id="UP000464314">
    <property type="component" value="Chromosome"/>
</dbReference>
<dbReference type="InterPro" id="IPR036690">
    <property type="entry name" value="Fdx_antiC-bd_sf"/>
</dbReference>
<dbReference type="AlphaFoldDB" id="A0A6P1TP43"/>
<keyword evidence="9 15" id="KW-0067">ATP-binding</keyword>
<dbReference type="GO" id="GO:0004826">
    <property type="term" value="F:phenylalanine-tRNA ligase activity"/>
    <property type="evidence" value="ECO:0007669"/>
    <property type="project" value="UniProtKB-UniRule"/>
</dbReference>
<dbReference type="PROSITE" id="PS50886">
    <property type="entry name" value="TRBD"/>
    <property type="match status" value="1"/>
</dbReference>
<keyword evidence="11 16" id="KW-0694">RNA-binding</keyword>
<dbReference type="InterPro" id="IPR041616">
    <property type="entry name" value="PheRS_beta_core"/>
</dbReference>
<dbReference type="InterPro" id="IPR045060">
    <property type="entry name" value="Phe-tRNA-ligase_IIc_bsu"/>
</dbReference>
<feature type="binding site" evidence="15">
    <location>
        <position position="485"/>
    </location>
    <ligand>
        <name>Mg(2+)</name>
        <dbReference type="ChEBI" id="CHEBI:18420"/>
        <note>shared with alpha subunit</note>
    </ligand>
</feature>
<dbReference type="Gene3D" id="2.40.50.140">
    <property type="entry name" value="Nucleic acid-binding proteins"/>
    <property type="match status" value="1"/>
</dbReference>
<evidence type="ECO:0000256" key="4">
    <source>
        <dbReference type="ARBA" id="ARBA00022490"/>
    </source>
</evidence>
<dbReference type="CDD" id="cd00769">
    <property type="entry name" value="PheRS_beta_core"/>
    <property type="match status" value="1"/>
</dbReference>
<dbReference type="PROSITE" id="PS51447">
    <property type="entry name" value="FDX_ACB"/>
    <property type="match status" value="1"/>
</dbReference>
<keyword evidence="21" id="KW-1185">Reference proteome</keyword>
<dbReference type="FunFam" id="3.30.70.380:FF:000001">
    <property type="entry name" value="Phenylalanine--tRNA ligase beta subunit"/>
    <property type="match status" value="1"/>
</dbReference>
<keyword evidence="4 15" id="KW-0963">Cytoplasm</keyword>
<dbReference type="GO" id="GO:0140096">
    <property type="term" value="F:catalytic activity, acting on a protein"/>
    <property type="evidence" value="ECO:0007669"/>
    <property type="project" value="UniProtKB-ARBA"/>
</dbReference>
<feature type="binding site" evidence="15">
    <location>
        <position position="484"/>
    </location>
    <ligand>
        <name>Mg(2+)</name>
        <dbReference type="ChEBI" id="CHEBI:18420"/>
        <note>shared with alpha subunit</note>
    </ligand>
</feature>
<dbReference type="Gene3D" id="3.30.56.10">
    <property type="match status" value="2"/>
</dbReference>
<dbReference type="SUPFAM" id="SSF46955">
    <property type="entry name" value="Putative DNA-binding domain"/>
    <property type="match status" value="1"/>
</dbReference>
<evidence type="ECO:0000256" key="12">
    <source>
        <dbReference type="ARBA" id="ARBA00022917"/>
    </source>
</evidence>
<dbReference type="Pfam" id="PF03147">
    <property type="entry name" value="FDX-ACB"/>
    <property type="match status" value="1"/>
</dbReference>
<dbReference type="InterPro" id="IPR005121">
    <property type="entry name" value="Fdx_antiC-bd"/>
</dbReference>
<evidence type="ECO:0000256" key="16">
    <source>
        <dbReference type="PROSITE-ProRule" id="PRU00209"/>
    </source>
</evidence>
<dbReference type="GO" id="GO:0000287">
    <property type="term" value="F:magnesium ion binding"/>
    <property type="evidence" value="ECO:0007669"/>
    <property type="project" value="UniProtKB-UniRule"/>
</dbReference>
<dbReference type="SUPFAM" id="SSF56037">
    <property type="entry name" value="PheT/TilS domain"/>
    <property type="match status" value="1"/>
</dbReference>
<dbReference type="HAMAP" id="MF_00283">
    <property type="entry name" value="Phe_tRNA_synth_beta1"/>
    <property type="match status" value="1"/>
</dbReference>
<evidence type="ECO:0000256" key="6">
    <source>
        <dbReference type="ARBA" id="ARBA00022598"/>
    </source>
</evidence>
<dbReference type="InterPro" id="IPR045864">
    <property type="entry name" value="aa-tRNA-synth_II/BPL/LPL"/>
</dbReference>
<dbReference type="InterPro" id="IPR012340">
    <property type="entry name" value="NA-bd_OB-fold"/>
</dbReference>
<protein>
    <recommendedName>
        <fullName evidence="15">Phenylalanine--tRNA ligase beta subunit</fullName>
        <ecNumber evidence="15">6.1.1.20</ecNumber>
    </recommendedName>
    <alternativeName>
        <fullName evidence="15">Phenylalanyl-tRNA synthetase beta subunit</fullName>
        <shortName evidence="15">PheRS</shortName>
    </alternativeName>
</protein>
<dbReference type="PROSITE" id="PS51483">
    <property type="entry name" value="B5"/>
    <property type="match status" value="1"/>
</dbReference>
<comment type="subcellular location">
    <subcellularLocation>
        <location evidence="1 15">Cytoplasm</location>
    </subcellularLocation>
</comment>
<comment type="subunit">
    <text evidence="3 15">Tetramer of two alpha and two beta subunits.</text>
</comment>
<accession>A0A6P1TP43</accession>
<evidence type="ECO:0000256" key="2">
    <source>
        <dbReference type="ARBA" id="ARBA00008653"/>
    </source>
</evidence>
<dbReference type="SUPFAM" id="SSF54991">
    <property type="entry name" value="Anticodon-binding domain of PheRS"/>
    <property type="match status" value="1"/>
</dbReference>
<organism evidence="20 21">
    <name type="scientific">Anaerocolumna sedimenticola</name>
    <dbReference type="NCBI Taxonomy" id="2696063"/>
    <lineage>
        <taxon>Bacteria</taxon>
        <taxon>Bacillati</taxon>
        <taxon>Bacillota</taxon>
        <taxon>Clostridia</taxon>
        <taxon>Lachnospirales</taxon>
        <taxon>Lachnospiraceae</taxon>
        <taxon>Anaerocolumna</taxon>
    </lineage>
</organism>
<dbReference type="EC" id="6.1.1.20" evidence="15"/>
<dbReference type="GO" id="GO:0005524">
    <property type="term" value="F:ATP binding"/>
    <property type="evidence" value="ECO:0007669"/>
    <property type="project" value="UniProtKB-UniRule"/>
</dbReference>
<dbReference type="Pfam" id="PF01588">
    <property type="entry name" value="tRNA_bind"/>
    <property type="match status" value="1"/>
</dbReference>
<dbReference type="Gene3D" id="3.50.40.10">
    <property type="entry name" value="Phenylalanyl-trna Synthetase, Chain B, domain 3"/>
    <property type="match status" value="1"/>
</dbReference>
<feature type="domain" description="FDX-ACB" evidence="18">
    <location>
        <begin position="719"/>
        <end position="811"/>
    </location>
</feature>
<keyword evidence="13 15" id="KW-0030">Aminoacyl-tRNA synthetase</keyword>
<dbReference type="SMART" id="SM00874">
    <property type="entry name" value="B5"/>
    <property type="match status" value="1"/>
</dbReference>
<dbReference type="KEGG" id="anr:Ana3638_10565"/>
<dbReference type="Gene3D" id="3.30.70.380">
    <property type="entry name" value="Ferrodoxin-fold anticodon-binding domain"/>
    <property type="match status" value="1"/>
</dbReference>
<dbReference type="RefSeq" id="WP_161837985.1">
    <property type="nucleotide sequence ID" value="NZ_CP048000.1"/>
</dbReference>
<dbReference type="GO" id="GO:0016740">
    <property type="term" value="F:transferase activity"/>
    <property type="evidence" value="ECO:0007669"/>
    <property type="project" value="UniProtKB-ARBA"/>
</dbReference>
<evidence type="ECO:0000256" key="9">
    <source>
        <dbReference type="ARBA" id="ARBA00022840"/>
    </source>
</evidence>
<evidence type="ECO:0000256" key="7">
    <source>
        <dbReference type="ARBA" id="ARBA00022723"/>
    </source>
</evidence>
<keyword evidence="10 15" id="KW-0460">Magnesium</keyword>
<evidence type="ECO:0000256" key="5">
    <source>
        <dbReference type="ARBA" id="ARBA00022555"/>
    </source>
</evidence>
<dbReference type="Pfam" id="PF17759">
    <property type="entry name" value="tRNA_synthFbeta"/>
    <property type="match status" value="1"/>
</dbReference>